<dbReference type="InterPro" id="IPR045584">
    <property type="entry name" value="Pilin-like"/>
</dbReference>
<keyword evidence="4" id="KW-1185">Reference proteome</keyword>
<name>A0A7V9A5Y2_9BACT</name>
<dbReference type="RefSeq" id="WP_207395198.1">
    <property type="nucleotide sequence ID" value="NZ_JABRWO010000002.1"/>
</dbReference>
<dbReference type="AlphaFoldDB" id="A0A7V9A5Y2"/>
<dbReference type="PANTHER" id="PTHR30093">
    <property type="entry name" value="GENERAL SECRETION PATHWAY PROTEIN G"/>
    <property type="match status" value="1"/>
</dbReference>
<gene>
    <name evidence="3" type="ORF">HOV93_08590</name>
</gene>
<evidence type="ECO:0000313" key="3">
    <source>
        <dbReference type="EMBL" id="MBA2113708.1"/>
    </source>
</evidence>
<dbReference type="EMBL" id="JABRWO010000002">
    <property type="protein sequence ID" value="MBA2113708.1"/>
    <property type="molecule type" value="Genomic_DNA"/>
</dbReference>
<organism evidence="3 4">
    <name type="scientific">Bremerella alba</name>
    <dbReference type="NCBI Taxonomy" id="980252"/>
    <lineage>
        <taxon>Bacteria</taxon>
        <taxon>Pseudomonadati</taxon>
        <taxon>Planctomycetota</taxon>
        <taxon>Planctomycetia</taxon>
        <taxon>Pirellulales</taxon>
        <taxon>Pirellulaceae</taxon>
        <taxon>Bremerella</taxon>
    </lineage>
</organism>
<evidence type="ECO:0000259" key="2">
    <source>
        <dbReference type="Pfam" id="PF07596"/>
    </source>
</evidence>
<dbReference type="NCBIfam" id="TIGR04294">
    <property type="entry name" value="pre_pil_HX9DG"/>
    <property type="match status" value="1"/>
</dbReference>
<protein>
    <recommendedName>
        <fullName evidence="2">DUF1559 domain-containing protein</fullName>
    </recommendedName>
</protein>
<dbReference type="Pfam" id="PF07963">
    <property type="entry name" value="N_methyl"/>
    <property type="match status" value="1"/>
</dbReference>
<comment type="caution">
    <text evidence="3">The sequence shown here is derived from an EMBL/GenBank/DDBJ whole genome shotgun (WGS) entry which is preliminary data.</text>
</comment>
<keyword evidence="1" id="KW-1133">Transmembrane helix</keyword>
<evidence type="ECO:0000313" key="4">
    <source>
        <dbReference type="Proteomes" id="UP000551616"/>
    </source>
</evidence>
<feature type="transmembrane region" description="Helical" evidence="1">
    <location>
        <begin position="21"/>
        <end position="47"/>
    </location>
</feature>
<dbReference type="Proteomes" id="UP000551616">
    <property type="component" value="Unassembled WGS sequence"/>
</dbReference>
<dbReference type="Pfam" id="PF07596">
    <property type="entry name" value="SBP_bac_10"/>
    <property type="match status" value="1"/>
</dbReference>
<sequence length="337" mass="37051">MRSLSPSFCVRGARRRASSRRYAFTLVELLVVIAIIGVLIALLLPAVQQAREAARRMQCSNNFKQIGLALHNYHDTYQAFPSGFMYDSTSNVRWSWGALILPFIEQGSMHDQIGVTKQRLTDCIGDADCLALVKTPIDGYRCPSDTMPDQNPWPTYGSNSENIGTSNYIGNEGLVHIMQAEKSHGMFHGNSGIKMRDVTDGTSNTIFVGERDGADVDLTASSTGRNARRGGVWAGTMNASRKWPKGVMDVLASFAQPMNRSTVAGADHNGKGFGSLHPGGSQFLMVDGSVRFVPETIEYRTSDFYWDNPDPTHYNTANLGVYQLLGVRNDGQPFELP</sequence>
<dbReference type="SUPFAM" id="SSF54523">
    <property type="entry name" value="Pili subunits"/>
    <property type="match status" value="1"/>
</dbReference>
<accession>A0A7V9A5Y2</accession>
<keyword evidence="1" id="KW-0812">Transmembrane</keyword>
<dbReference type="Gene3D" id="3.30.700.10">
    <property type="entry name" value="Glycoprotein, Type 4 Pilin"/>
    <property type="match status" value="1"/>
</dbReference>
<reference evidence="3 4" key="1">
    <citation type="submission" date="2020-05" db="EMBL/GenBank/DDBJ databases">
        <title>Bremerella alba sp. nov., a novel planctomycete isolated from the surface of the macroalga Fucus spiralis.</title>
        <authorList>
            <person name="Godinho O."/>
            <person name="Botelho R."/>
            <person name="Albuquerque L."/>
            <person name="Wiegand S."/>
            <person name="Da Costa M.S."/>
            <person name="Lobo-Da-Cunha A."/>
            <person name="Jogler C."/>
            <person name="Lage O.M."/>
        </authorList>
    </citation>
    <scope>NUCLEOTIDE SEQUENCE [LARGE SCALE GENOMIC DNA]</scope>
    <source>
        <strain evidence="3 4">FF15</strain>
    </source>
</reference>
<proteinExistence type="predicted"/>
<dbReference type="NCBIfam" id="TIGR02532">
    <property type="entry name" value="IV_pilin_GFxxxE"/>
    <property type="match status" value="1"/>
</dbReference>
<dbReference type="InterPro" id="IPR012902">
    <property type="entry name" value="N_methyl_site"/>
</dbReference>
<dbReference type="PANTHER" id="PTHR30093:SF2">
    <property type="entry name" value="TYPE II SECRETION SYSTEM PROTEIN H"/>
    <property type="match status" value="1"/>
</dbReference>
<dbReference type="InterPro" id="IPR027558">
    <property type="entry name" value="Pre_pil_HX9DG_C"/>
</dbReference>
<keyword evidence="1" id="KW-0472">Membrane</keyword>
<dbReference type="InterPro" id="IPR011453">
    <property type="entry name" value="DUF1559"/>
</dbReference>
<feature type="domain" description="DUF1559" evidence="2">
    <location>
        <begin position="48"/>
        <end position="298"/>
    </location>
</feature>
<evidence type="ECO:0000256" key="1">
    <source>
        <dbReference type="SAM" id="Phobius"/>
    </source>
</evidence>